<evidence type="ECO:0000313" key="2">
    <source>
        <dbReference type="Proteomes" id="UP001281761"/>
    </source>
</evidence>
<evidence type="ECO:0000313" key="1">
    <source>
        <dbReference type="EMBL" id="KAK2950940.1"/>
    </source>
</evidence>
<dbReference type="EMBL" id="JARBJD010000127">
    <property type="protein sequence ID" value="KAK2950940.1"/>
    <property type="molecule type" value="Genomic_DNA"/>
</dbReference>
<protein>
    <submittedName>
        <fullName evidence="1">Uncharacterized protein</fullName>
    </submittedName>
</protein>
<accession>A0ABQ9XIA8</accession>
<gene>
    <name evidence="1" type="ORF">BLNAU_14130</name>
</gene>
<proteinExistence type="predicted"/>
<dbReference type="Proteomes" id="UP001281761">
    <property type="component" value="Unassembled WGS sequence"/>
</dbReference>
<name>A0ABQ9XIA8_9EUKA</name>
<reference evidence="1 2" key="1">
    <citation type="journal article" date="2022" name="bioRxiv">
        <title>Genomics of Preaxostyla Flagellates Illuminates Evolutionary Transitions and the Path Towards Mitochondrial Loss.</title>
        <authorList>
            <person name="Novak L.V.F."/>
            <person name="Treitli S.C."/>
            <person name="Pyrih J."/>
            <person name="Halakuc P."/>
            <person name="Pipaliya S.V."/>
            <person name="Vacek V."/>
            <person name="Brzon O."/>
            <person name="Soukal P."/>
            <person name="Eme L."/>
            <person name="Dacks J.B."/>
            <person name="Karnkowska A."/>
            <person name="Elias M."/>
            <person name="Hampl V."/>
        </authorList>
    </citation>
    <scope>NUCLEOTIDE SEQUENCE [LARGE SCALE GENOMIC DNA]</scope>
    <source>
        <strain evidence="1">NAU3</strain>
        <tissue evidence="1">Gut</tissue>
    </source>
</reference>
<organism evidence="1 2">
    <name type="scientific">Blattamonas nauphoetae</name>
    <dbReference type="NCBI Taxonomy" id="2049346"/>
    <lineage>
        <taxon>Eukaryota</taxon>
        <taxon>Metamonada</taxon>
        <taxon>Preaxostyla</taxon>
        <taxon>Oxymonadida</taxon>
        <taxon>Blattamonas</taxon>
    </lineage>
</organism>
<comment type="caution">
    <text evidence="1">The sequence shown here is derived from an EMBL/GenBank/DDBJ whole genome shotgun (WGS) entry which is preliminary data.</text>
</comment>
<keyword evidence="2" id="KW-1185">Reference proteome</keyword>
<sequence length="161" mass="16673">MLYVTNSTVSLAYLSFDCSQSGASISHLASSSLTLSGCKIVSNSESSPFCIGDSAHECSVSLVDCSHTSAFLAALLPLVSLGESFQATDSQIPCFNHPIVAFVSAHGLSVLDSQLVLGTGPLFSFSDSPTTLTQQSLSQTISTTLSSAYLYNSTSPSTNLG</sequence>